<feature type="compositionally biased region" description="Polar residues" evidence="1">
    <location>
        <begin position="198"/>
        <end position="209"/>
    </location>
</feature>
<reference evidence="2 3" key="1">
    <citation type="submission" date="2024-05" db="EMBL/GenBank/DDBJ databases">
        <title>Genetic variation in Jamaican populations of the coffee berry borer (Hypothenemus hampei).</title>
        <authorList>
            <person name="Errbii M."/>
            <person name="Myrie A."/>
        </authorList>
    </citation>
    <scope>NUCLEOTIDE SEQUENCE [LARGE SCALE GENOMIC DNA]</scope>
    <source>
        <strain evidence="2">JA-Hopewell-2020-01-JO</strain>
        <tissue evidence="2">Whole body</tissue>
    </source>
</reference>
<proteinExistence type="predicted"/>
<dbReference type="Proteomes" id="UP001566132">
    <property type="component" value="Unassembled WGS sequence"/>
</dbReference>
<feature type="compositionally biased region" description="Polar residues" evidence="1">
    <location>
        <begin position="99"/>
        <end position="109"/>
    </location>
</feature>
<comment type="caution">
    <text evidence="2">The sequence shown here is derived from an EMBL/GenBank/DDBJ whole genome shotgun (WGS) entry which is preliminary data.</text>
</comment>
<dbReference type="EMBL" id="JBDJPC010000002">
    <property type="protein sequence ID" value="KAL1512934.1"/>
    <property type="molecule type" value="Genomic_DNA"/>
</dbReference>
<feature type="compositionally biased region" description="Low complexity" evidence="1">
    <location>
        <begin position="45"/>
        <end position="54"/>
    </location>
</feature>
<feature type="region of interest" description="Disordered" evidence="1">
    <location>
        <begin position="84"/>
        <end position="248"/>
    </location>
</feature>
<gene>
    <name evidence="2" type="ORF">ABEB36_002433</name>
</gene>
<feature type="compositionally biased region" description="Polar residues" evidence="1">
    <location>
        <begin position="55"/>
        <end position="66"/>
    </location>
</feature>
<feature type="compositionally biased region" description="Basic residues" evidence="1">
    <location>
        <begin position="230"/>
        <end position="240"/>
    </location>
</feature>
<sequence>MTSRQVPLKKRKTGDQQFEEYFGDVAVYTGKCCKIVFKLLKDQQNSSNSFNTSTPVNEPSHSSNNQNLSQINVIENILISSADTSSNEVNKSVPPIENSDISNQISATKNLPKKRKKKTYFLTGPPKYKRKSVSQKIDAKNQDKKNNETKKTNKKDVEVVKPKPKKTKSTVNTDKSLKPKKKNSDESESEDEIKNYRSNDNNQNMNTRQGQRKTKKDTESKAEKLAQRRNSPKNKKKSPLKKLYNEDKWINSAEFEESLQSD</sequence>
<feature type="compositionally biased region" description="Basic and acidic residues" evidence="1">
    <location>
        <begin position="216"/>
        <end position="226"/>
    </location>
</feature>
<evidence type="ECO:0000313" key="2">
    <source>
        <dbReference type="EMBL" id="KAL1512934.1"/>
    </source>
</evidence>
<protein>
    <submittedName>
        <fullName evidence="2">Uncharacterized protein</fullName>
    </submittedName>
</protein>
<feature type="compositionally biased region" description="Basic and acidic residues" evidence="1">
    <location>
        <begin position="137"/>
        <end position="161"/>
    </location>
</feature>
<evidence type="ECO:0000313" key="3">
    <source>
        <dbReference type="Proteomes" id="UP001566132"/>
    </source>
</evidence>
<dbReference type="AlphaFoldDB" id="A0ABD1F5Q7"/>
<name>A0ABD1F5Q7_HYPHA</name>
<feature type="region of interest" description="Disordered" evidence="1">
    <location>
        <begin position="45"/>
        <end position="66"/>
    </location>
</feature>
<organism evidence="2 3">
    <name type="scientific">Hypothenemus hampei</name>
    <name type="common">Coffee berry borer</name>
    <dbReference type="NCBI Taxonomy" id="57062"/>
    <lineage>
        <taxon>Eukaryota</taxon>
        <taxon>Metazoa</taxon>
        <taxon>Ecdysozoa</taxon>
        <taxon>Arthropoda</taxon>
        <taxon>Hexapoda</taxon>
        <taxon>Insecta</taxon>
        <taxon>Pterygota</taxon>
        <taxon>Neoptera</taxon>
        <taxon>Endopterygota</taxon>
        <taxon>Coleoptera</taxon>
        <taxon>Polyphaga</taxon>
        <taxon>Cucujiformia</taxon>
        <taxon>Curculionidae</taxon>
        <taxon>Scolytinae</taxon>
        <taxon>Hypothenemus</taxon>
    </lineage>
</organism>
<keyword evidence="3" id="KW-1185">Reference proteome</keyword>
<evidence type="ECO:0000256" key="1">
    <source>
        <dbReference type="SAM" id="MobiDB-lite"/>
    </source>
</evidence>
<accession>A0ABD1F5Q7</accession>